<evidence type="ECO:0000256" key="1">
    <source>
        <dbReference type="ARBA" id="ARBA00002566"/>
    </source>
</evidence>
<comment type="similarity">
    <text evidence="17 20">Belongs to the cytochrome b family.</text>
</comment>
<dbReference type="SUPFAM" id="SSF81648">
    <property type="entry name" value="a domain/subunit of cytochrome bc1 complex (Ubiquinol-cytochrome c reductase)"/>
    <property type="match status" value="1"/>
</dbReference>
<dbReference type="FunFam" id="1.20.810.10:FF:000002">
    <property type="entry name" value="Cytochrome b"/>
    <property type="match status" value="1"/>
</dbReference>
<comment type="subcellular location">
    <subcellularLocation>
        <location evidence="2">Mitochondrion inner membrane</location>
        <topology evidence="2">Multi-pass membrane protein</topology>
    </subcellularLocation>
</comment>
<feature type="transmembrane region" description="Helical" evidence="20">
    <location>
        <begin position="113"/>
        <end position="133"/>
    </location>
</feature>
<feature type="transmembrane region" description="Helical" evidence="20">
    <location>
        <begin position="77"/>
        <end position="98"/>
    </location>
</feature>
<dbReference type="InterPro" id="IPR027387">
    <property type="entry name" value="Cytb/b6-like_sf"/>
</dbReference>
<evidence type="ECO:0000256" key="2">
    <source>
        <dbReference type="ARBA" id="ARBA00004448"/>
    </source>
</evidence>
<dbReference type="Pfam" id="PF00032">
    <property type="entry name" value="Cytochrom_B_C"/>
    <property type="match status" value="1"/>
</dbReference>
<dbReference type="InterPro" id="IPR030689">
    <property type="entry name" value="Cytochrome_b"/>
</dbReference>
<dbReference type="GO" id="GO:0006122">
    <property type="term" value="P:mitochondrial electron transport, ubiquinol to cytochrome c"/>
    <property type="evidence" value="ECO:0007669"/>
    <property type="project" value="TreeGrafter"/>
</dbReference>
<feature type="domain" description="Cytochrome b/b6 C-terminal region profile" evidence="22">
    <location>
        <begin position="210"/>
        <end position="380"/>
    </location>
</feature>
<feature type="transmembrane region" description="Helical" evidence="20">
    <location>
        <begin position="30"/>
        <end position="56"/>
    </location>
</feature>
<dbReference type="InterPro" id="IPR048259">
    <property type="entry name" value="Cytochrome_b_N_euk/bac"/>
</dbReference>
<dbReference type="CTD" id="4519"/>
<evidence type="ECO:0000256" key="10">
    <source>
        <dbReference type="ARBA" id="ARBA00022792"/>
    </source>
</evidence>
<keyword evidence="9 19" id="KW-0479">Metal-binding</keyword>
<evidence type="ECO:0000259" key="22">
    <source>
        <dbReference type="PROSITE" id="PS51003"/>
    </source>
</evidence>
<keyword evidence="8 20" id="KW-0812">Transmembrane</keyword>
<evidence type="ECO:0000256" key="17">
    <source>
        <dbReference type="ARBA" id="ARBA00061233"/>
    </source>
</evidence>
<evidence type="ECO:0000256" key="16">
    <source>
        <dbReference type="ARBA" id="ARBA00023136"/>
    </source>
</evidence>
<dbReference type="PROSITE" id="PS51003">
    <property type="entry name" value="CYTB_CTER"/>
    <property type="match status" value="1"/>
</dbReference>
<dbReference type="GO" id="GO:0016491">
    <property type="term" value="F:oxidoreductase activity"/>
    <property type="evidence" value="ECO:0007669"/>
    <property type="project" value="UniProtKB-UniRule"/>
</dbReference>
<feature type="transmembrane region" description="Helical" evidence="20">
    <location>
        <begin position="288"/>
        <end position="308"/>
    </location>
</feature>
<feature type="transmembrane region" description="Helical" evidence="20">
    <location>
        <begin position="347"/>
        <end position="372"/>
    </location>
</feature>
<feature type="domain" description="Cytochrome b/b6 N-terminal region profile" evidence="21">
    <location>
        <begin position="1"/>
        <end position="209"/>
    </location>
</feature>
<evidence type="ECO:0000259" key="21">
    <source>
        <dbReference type="PROSITE" id="PS51002"/>
    </source>
</evidence>
<keyword evidence="12 20" id="KW-1133">Transmembrane helix</keyword>
<keyword evidence="5 20" id="KW-0813">Transport</keyword>
<evidence type="ECO:0000256" key="7">
    <source>
        <dbReference type="ARBA" id="ARBA00022660"/>
    </source>
</evidence>
<feature type="transmembrane region" description="Helical" evidence="20">
    <location>
        <begin position="320"/>
        <end position="341"/>
    </location>
</feature>
<dbReference type="GO" id="GO:0008121">
    <property type="term" value="F:quinol-cytochrome-c reductase activity"/>
    <property type="evidence" value="ECO:0007669"/>
    <property type="project" value="InterPro"/>
</dbReference>
<organism evidence="23">
    <name type="scientific">Yongeichthys criniger</name>
    <name type="common">horny goby</name>
    <dbReference type="NCBI Taxonomy" id="1515623"/>
    <lineage>
        <taxon>Eukaryota</taxon>
        <taxon>Metazoa</taxon>
        <taxon>Chordata</taxon>
        <taxon>Craniata</taxon>
        <taxon>Vertebrata</taxon>
        <taxon>Euteleostomi</taxon>
        <taxon>Actinopterygii</taxon>
        <taxon>Neopterygii</taxon>
        <taxon>Teleostei</taxon>
        <taxon>Neoteleostei</taxon>
        <taxon>Acanthomorphata</taxon>
        <taxon>Gobiaria</taxon>
        <taxon>Gobiiformes</taxon>
        <taxon>Gobioidei</taxon>
        <taxon>Gobiidae</taxon>
        <taxon>Gobiinae</taxon>
        <taxon>Yongeichthys</taxon>
    </lineage>
</organism>
<keyword evidence="13 19" id="KW-0408">Iron</keyword>
<evidence type="ECO:0000256" key="9">
    <source>
        <dbReference type="ARBA" id="ARBA00022723"/>
    </source>
</evidence>
<evidence type="ECO:0000256" key="4">
    <source>
        <dbReference type="ARBA" id="ARBA00013531"/>
    </source>
</evidence>
<keyword evidence="10" id="KW-0999">Mitochondrion inner membrane</keyword>
<feature type="transmembrane region" description="Helical" evidence="20">
    <location>
        <begin position="229"/>
        <end position="250"/>
    </location>
</feature>
<evidence type="ECO:0000256" key="19">
    <source>
        <dbReference type="PIRSR" id="PIRSR038885-2"/>
    </source>
</evidence>
<evidence type="ECO:0000256" key="11">
    <source>
        <dbReference type="ARBA" id="ARBA00022982"/>
    </source>
</evidence>
<dbReference type="InterPro" id="IPR048260">
    <property type="entry name" value="Cytochrome_b_C_euk/bac"/>
</dbReference>
<dbReference type="PROSITE" id="PS51002">
    <property type="entry name" value="CYTB_NTER"/>
    <property type="match status" value="1"/>
</dbReference>
<dbReference type="InterPro" id="IPR005798">
    <property type="entry name" value="Cyt_b/b6_C"/>
</dbReference>
<dbReference type="GO" id="GO:0045275">
    <property type="term" value="C:respiratory chain complex III"/>
    <property type="evidence" value="ECO:0007669"/>
    <property type="project" value="InterPro"/>
</dbReference>
<dbReference type="RefSeq" id="YP_009229300.1">
    <property type="nucleotide sequence ID" value="NC_029234.1"/>
</dbReference>
<keyword evidence="6 19" id="KW-0349">Heme</keyword>
<dbReference type="CDD" id="cd00290">
    <property type="entry name" value="cytochrome_b_C"/>
    <property type="match status" value="1"/>
</dbReference>
<keyword evidence="14" id="KW-0830">Ubiquinone</keyword>
<comment type="subunit">
    <text evidence="3">The cytochrome bc1 complex contains 3 respiratory subunits (MT-CYB, CYC1 and UQCRFS1), 2 core proteins (UQCRC1 and UQCRC2) and probably 6 low-molecular weight proteins.</text>
</comment>
<evidence type="ECO:0000256" key="8">
    <source>
        <dbReference type="ARBA" id="ARBA00022692"/>
    </source>
</evidence>
<reference evidence="23" key="1">
    <citation type="submission" date="2015-10" db="EMBL/GenBank/DDBJ databases">
        <title>The complete mitochondrial genome sequence of Yongeichthys criniger(Gobiiformes: Gobiidae) and phylogenetic studies of Gobiidae.</title>
        <authorList>
            <person name="Hu Y.L."/>
            <person name="Gong X.L."/>
        </authorList>
    </citation>
    <scope>NUCLEOTIDE SEQUENCE</scope>
</reference>
<gene>
    <name evidence="23" type="primary">CYTB</name>
</gene>
<keyword evidence="11 20" id="KW-0249">Electron transport</keyword>
<dbReference type="GeneID" id="26834789"/>
<dbReference type="Pfam" id="PF00033">
    <property type="entry name" value="Cytochrome_B"/>
    <property type="match status" value="1"/>
</dbReference>
<dbReference type="InterPro" id="IPR016174">
    <property type="entry name" value="Di-haem_cyt_TM"/>
</dbReference>
<dbReference type="Gene3D" id="1.20.810.10">
    <property type="entry name" value="Cytochrome Bc1 Complex, Chain C"/>
    <property type="match status" value="1"/>
</dbReference>
<accession>A0A0U3BL48</accession>
<evidence type="ECO:0000256" key="14">
    <source>
        <dbReference type="ARBA" id="ARBA00023075"/>
    </source>
</evidence>
<feature type="transmembrane region" description="Helical" evidence="20">
    <location>
        <begin position="145"/>
        <end position="166"/>
    </location>
</feature>
<keyword evidence="16 20" id="KW-0472">Membrane</keyword>
<sequence length="380" mass="42362">MASLRKTHPLLKIANNALVDLPAPSNISAWWNFGSLLGLCLIAQIVTGLFLAMHYTSDVATAFSSVAHICRDVNFGWLIRNLHANGASFFFICIYLHIGRGLYYGSYLYKETWNIGVVLLLLVMMTAFVGYVLPWGQMSFWGATVITNLLSAVPYVGTTLVQWIWGGFSVDHATLTRFFAFHFLLPFVILAATVLHLLFLHETGSNNPTGINSDADKVPFHPYFSYKDLLGFAIMLLALTSLALFTPNYLGDPDNFIPANPLVTPPHIKPEWYFLFAYAILRSIPNKLGGVLALLASILILMLVPFLHTSKQRGLTFRPLSQLIFWFLVADVMILTWIGGMPVEDPYIVIGQVASVLYFSTFLGLFPLAGWLENKLLMST</sequence>
<proteinExistence type="inferred from homology"/>
<dbReference type="GO" id="GO:0046872">
    <property type="term" value="F:metal ion binding"/>
    <property type="evidence" value="ECO:0007669"/>
    <property type="project" value="UniProtKB-UniRule"/>
</dbReference>
<evidence type="ECO:0000313" key="23">
    <source>
        <dbReference type="EMBL" id="ALT22436.1"/>
    </source>
</evidence>
<evidence type="ECO:0000256" key="5">
    <source>
        <dbReference type="ARBA" id="ARBA00022448"/>
    </source>
</evidence>
<dbReference type="SUPFAM" id="SSF81342">
    <property type="entry name" value="Transmembrane di-heme cytochromes"/>
    <property type="match status" value="1"/>
</dbReference>
<keyword evidence="15 20" id="KW-0496">Mitochondrion</keyword>
<comment type="cofactor">
    <cofactor evidence="20">
        <name>heme b</name>
        <dbReference type="ChEBI" id="CHEBI:60344"/>
    </cofactor>
    <text evidence="20">Binds 2 heme groups non-covalently.</text>
</comment>
<dbReference type="InterPro" id="IPR005797">
    <property type="entry name" value="Cyt_b/b6_N"/>
</dbReference>
<evidence type="ECO:0000256" key="6">
    <source>
        <dbReference type="ARBA" id="ARBA00022617"/>
    </source>
</evidence>
<evidence type="ECO:0000256" key="18">
    <source>
        <dbReference type="PIRSR" id="PIRSR038885-1"/>
    </source>
</evidence>
<evidence type="ECO:0000256" key="15">
    <source>
        <dbReference type="ARBA" id="ARBA00023128"/>
    </source>
</evidence>
<comment type="function">
    <text evidence="1 20">Component of the ubiquinol-cytochrome c reductase complex (complex III or cytochrome b-c1 complex) that is part of the mitochondrial respiratory chain. The b-c1 complex mediates electron transfer from ubiquinol to cytochrome c. Contributes to the generation of a proton gradient across the mitochondrial membrane that is then used for ATP synthesis.</text>
</comment>
<evidence type="ECO:0000256" key="12">
    <source>
        <dbReference type="ARBA" id="ARBA00022989"/>
    </source>
</evidence>
<dbReference type="GO" id="GO:0005743">
    <property type="term" value="C:mitochondrial inner membrane"/>
    <property type="evidence" value="ECO:0007669"/>
    <property type="project" value="UniProtKB-SubCell"/>
</dbReference>
<evidence type="ECO:0000256" key="13">
    <source>
        <dbReference type="ARBA" id="ARBA00023004"/>
    </source>
</evidence>
<dbReference type="CDD" id="cd00284">
    <property type="entry name" value="Cytochrome_b_N"/>
    <property type="match status" value="1"/>
</dbReference>
<evidence type="ECO:0000256" key="20">
    <source>
        <dbReference type="RuleBase" id="RU362117"/>
    </source>
</evidence>
<feature type="binding site" description="axial binding residue" evidence="19">
    <location>
        <position position="97"/>
    </location>
    <ligand>
        <name>heme b</name>
        <dbReference type="ChEBI" id="CHEBI:60344"/>
        <label>b566</label>
    </ligand>
    <ligandPart>
        <name>Fe</name>
        <dbReference type="ChEBI" id="CHEBI:18248"/>
    </ligandPart>
</feature>
<feature type="binding site" evidence="18">
    <location>
        <position position="201"/>
    </location>
    <ligand>
        <name>a ubiquinone</name>
        <dbReference type="ChEBI" id="CHEBI:16389"/>
    </ligand>
</feature>
<feature type="binding site" description="axial binding residue" evidence="19">
    <location>
        <position position="196"/>
    </location>
    <ligand>
        <name>heme b</name>
        <dbReference type="ChEBI" id="CHEBI:60344"/>
        <label>b566</label>
    </ligand>
    <ligandPart>
        <name>Fe</name>
        <dbReference type="ChEBI" id="CHEBI:18248"/>
    </ligandPart>
</feature>
<dbReference type="EMBL" id="KT894736">
    <property type="protein sequence ID" value="ALT22436.1"/>
    <property type="molecule type" value="Genomic_DNA"/>
</dbReference>
<feature type="transmembrane region" description="Helical" evidence="20">
    <location>
        <begin position="178"/>
        <end position="200"/>
    </location>
</feature>
<name>A0A0U3BL48_9GOBI</name>
<comment type="cofactor">
    <cofactor evidence="19">
        <name>heme</name>
        <dbReference type="ChEBI" id="CHEBI:30413"/>
    </cofactor>
    <text evidence="19">Binds 2 heme groups non-covalently.</text>
</comment>
<dbReference type="PANTHER" id="PTHR19271:SF16">
    <property type="entry name" value="CYTOCHROME B"/>
    <property type="match status" value="1"/>
</dbReference>
<evidence type="ECO:0000256" key="3">
    <source>
        <dbReference type="ARBA" id="ARBA00011660"/>
    </source>
</evidence>
<dbReference type="AlphaFoldDB" id="A0A0U3BL48"/>
<dbReference type="PANTHER" id="PTHR19271">
    <property type="entry name" value="CYTOCHROME B"/>
    <property type="match status" value="1"/>
</dbReference>
<keyword evidence="7 20" id="KW-0679">Respiratory chain</keyword>
<feature type="binding site" description="axial binding residue" evidence="19">
    <location>
        <position position="83"/>
    </location>
    <ligand>
        <name>heme b</name>
        <dbReference type="ChEBI" id="CHEBI:60344"/>
        <label>b562</label>
    </ligand>
    <ligandPart>
        <name>Fe</name>
        <dbReference type="ChEBI" id="CHEBI:18248"/>
    </ligandPart>
</feature>
<protein>
    <recommendedName>
        <fullName evidence="4 20">Cytochrome b</fullName>
    </recommendedName>
</protein>
<dbReference type="PIRSF" id="PIRSF038885">
    <property type="entry name" value="COB"/>
    <property type="match status" value="1"/>
</dbReference>
<geneLocation type="mitochondrion" evidence="23"/>
<dbReference type="InterPro" id="IPR036150">
    <property type="entry name" value="Cyt_b/b6_C_sf"/>
</dbReference>
<feature type="binding site" description="axial binding residue" evidence="19">
    <location>
        <position position="182"/>
    </location>
    <ligand>
        <name>heme b</name>
        <dbReference type="ChEBI" id="CHEBI:60344"/>
        <label>b562</label>
    </ligand>
    <ligandPart>
        <name>Fe</name>
        <dbReference type="ChEBI" id="CHEBI:18248"/>
    </ligandPart>
</feature>